<dbReference type="GO" id="GO:0022857">
    <property type="term" value="F:transmembrane transporter activity"/>
    <property type="evidence" value="ECO:0007669"/>
    <property type="project" value="InterPro"/>
</dbReference>
<dbReference type="PANTHER" id="PTHR23519">
    <property type="entry name" value="AUTOPHAGY-RELATED PROTEIN 22"/>
    <property type="match status" value="1"/>
</dbReference>
<evidence type="ECO:0000256" key="5">
    <source>
        <dbReference type="ARBA" id="ARBA00023136"/>
    </source>
</evidence>
<dbReference type="Pfam" id="PF11700">
    <property type="entry name" value="ATG22"/>
    <property type="match status" value="1"/>
</dbReference>
<dbReference type="EMBL" id="RBAH01000009">
    <property type="protein sequence ID" value="RKN84317.1"/>
    <property type="molecule type" value="Genomic_DNA"/>
</dbReference>
<dbReference type="OrthoDB" id="9768783at2"/>
<feature type="transmembrane region" description="Helical" evidence="7">
    <location>
        <begin position="222"/>
        <end position="243"/>
    </location>
</feature>
<feature type="domain" description="Major facilitator superfamily (MFS) profile" evidence="8">
    <location>
        <begin position="280"/>
        <end position="468"/>
    </location>
</feature>
<dbReference type="InterPro" id="IPR036259">
    <property type="entry name" value="MFS_trans_sf"/>
</dbReference>
<keyword evidence="2" id="KW-0813">Transport</keyword>
<dbReference type="Gene3D" id="1.20.1250.20">
    <property type="entry name" value="MFS general substrate transporter like domains"/>
    <property type="match status" value="1"/>
</dbReference>
<dbReference type="CDD" id="cd17482">
    <property type="entry name" value="MFS_YxiO_like"/>
    <property type="match status" value="1"/>
</dbReference>
<feature type="transmembrane region" description="Helical" evidence="7">
    <location>
        <begin position="347"/>
        <end position="364"/>
    </location>
</feature>
<feature type="transmembrane region" description="Helical" evidence="7">
    <location>
        <begin position="404"/>
        <end position="429"/>
    </location>
</feature>
<dbReference type="AlphaFoldDB" id="A0A3B0CJ33"/>
<proteinExistence type="predicted"/>
<dbReference type="Proteomes" id="UP000282311">
    <property type="component" value="Unassembled WGS sequence"/>
</dbReference>
<dbReference type="SUPFAM" id="SSF103473">
    <property type="entry name" value="MFS general substrate transporter"/>
    <property type="match status" value="1"/>
</dbReference>
<organism evidence="9 10">
    <name type="scientific">Paenibacillus ginsengarvi</name>
    <dbReference type="NCBI Taxonomy" id="400777"/>
    <lineage>
        <taxon>Bacteria</taxon>
        <taxon>Bacillati</taxon>
        <taxon>Bacillota</taxon>
        <taxon>Bacilli</taxon>
        <taxon>Bacillales</taxon>
        <taxon>Paenibacillaceae</taxon>
        <taxon>Paenibacillus</taxon>
    </lineage>
</organism>
<evidence type="ECO:0000313" key="10">
    <source>
        <dbReference type="Proteomes" id="UP000282311"/>
    </source>
</evidence>
<feature type="transmembrane region" description="Helical" evidence="7">
    <location>
        <begin position="150"/>
        <end position="170"/>
    </location>
</feature>
<dbReference type="PANTHER" id="PTHR23519:SF1">
    <property type="entry name" value="AUTOPHAGY-RELATED PROTEIN 22"/>
    <property type="match status" value="1"/>
</dbReference>
<feature type="transmembrane region" description="Helical" evidence="7">
    <location>
        <begin position="370"/>
        <end position="392"/>
    </location>
</feature>
<evidence type="ECO:0000256" key="4">
    <source>
        <dbReference type="ARBA" id="ARBA00022989"/>
    </source>
</evidence>
<gene>
    <name evidence="9" type="ORF">D7M11_14245</name>
</gene>
<feature type="transmembrane region" description="Helical" evidence="7">
    <location>
        <begin position="435"/>
        <end position="452"/>
    </location>
</feature>
<name>A0A3B0CJ33_9BACL</name>
<dbReference type="InterPro" id="IPR024671">
    <property type="entry name" value="Atg22-like"/>
</dbReference>
<evidence type="ECO:0000256" key="6">
    <source>
        <dbReference type="SAM" id="MobiDB-lite"/>
    </source>
</evidence>
<keyword evidence="3 7" id="KW-0812">Transmembrane</keyword>
<feature type="region of interest" description="Disordered" evidence="6">
    <location>
        <begin position="1"/>
        <end position="24"/>
    </location>
</feature>
<evidence type="ECO:0000256" key="1">
    <source>
        <dbReference type="ARBA" id="ARBA00004651"/>
    </source>
</evidence>
<feature type="transmembrane region" description="Helical" evidence="7">
    <location>
        <begin position="316"/>
        <end position="335"/>
    </location>
</feature>
<feature type="transmembrane region" description="Helical" evidence="7">
    <location>
        <begin position="56"/>
        <end position="77"/>
    </location>
</feature>
<comment type="subcellular location">
    <subcellularLocation>
        <location evidence="1">Cell membrane</location>
        <topology evidence="1">Multi-pass membrane protein</topology>
    </subcellularLocation>
</comment>
<accession>A0A3B0CJ33</accession>
<dbReference type="PROSITE" id="PS50850">
    <property type="entry name" value="MFS"/>
    <property type="match status" value="1"/>
</dbReference>
<comment type="caution">
    <text evidence="9">The sequence shown here is derived from an EMBL/GenBank/DDBJ whole genome shotgun (WGS) entry which is preliminary data.</text>
</comment>
<evidence type="ECO:0000259" key="8">
    <source>
        <dbReference type="PROSITE" id="PS50850"/>
    </source>
</evidence>
<feature type="compositionally biased region" description="Basic and acidic residues" evidence="6">
    <location>
        <begin position="11"/>
        <end position="24"/>
    </location>
</feature>
<keyword evidence="5 7" id="KW-0472">Membrane</keyword>
<evidence type="ECO:0000256" key="2">
    <source>
        <dbReference type="ARBA" id="ARBA00022448"/>
    </source>
</evidence>
<sequence length="468" mass="51442">MRKGCPPVDRASQKENHSRQKRTDGTMIGKWSVKASSRVYGKGNGMDRRAVRAWVMYDWANSAFATTMMAAVLPIFYSDVAASTLPNEQMATSYWGLTQSIAMLIVALLTPVLGAVADYTGYKVRFLRVFTYLGVLSSFCFIFVGNGDYLLASLLFIFGTIGFSGGNAFYDSLLNDLVEPEKRDYVSSKGYAFGYIGGGLLLVVNLLLIQNPGLFGLPKGLLGTYISFASVAVWWFLFSLPLFRRVKDKKNGTQHSIVQYAAIGFSRLGNTFKRITRYPELLKYLIAYWFFNDGISTIITMATIYGKEIGLGTKDLIAALVITQFVGIPFTILFGKIAERLGSKQSLYISLAVYILIVIFGFFMTETWQFYALAFVVGMVQGGSQAIARSIYSRLVPKDRPAEFFGFLSVSSKFSAIVGPFIFSIVGLMTGSSRYGILALVLFFAVGIGLLAKVDLRKGAAEAEAANG</sequence>
<evidence type="ECO:0000256" key="7">
    <source>
        <dbReference type="SAM" id="Phobius"/>
    </source>
</evidence>
<dbReference type="GO" id="GO:0005886">
    <property type="term" value="C:plasma membrane"/>
    <property type="evidence" value="ECO:0007669"/>
    <property type="project" value="UniProtKB-SubCell"/>
</dbReference>
<feature type="transmembrane region" description="Helical" evidence="7">
    <location>
        <begin position="126"/>
        <end position="144"/>
    </location>
</feature>
<dbReference type="InterPro" id="IPR050495">
    <property type="entry name" value="ATG22/LtaA_families"/>
</dbReference>
<keyword evidence="10" id="KW-1185">Reference proteome</keyword>
<evidence type="ECO:0000313" key="9">
    <source>
        <dbReference type="EMBL" id="RKN84317.1"/>
    </source>
</evidence>
<feature type="transmembrane region" description="Helical" evidence="7">
    <location>
        <begin position="191"/>
        <end position="210"/>
    </location>
</feature>
<feature type="transmembrane region" description="Helical" evidence="7">
    <location>
        <begin position="281"/>
        <end position="304"/>
    </location>
</feature>
<dbReference type="InterPro" id="IPR020846">
    <property type="entry name" value="MFS_dom"/>
</dbReference>
<protein>
    <submittedName>
        <fullName evidence="9">MFS transporter</fullName>
    </submittedName>
</protein>
<evidence type="ECO:0000256" key="3">
    <source>
        <dbReference type="ARBA" id="ARBA00022692"/>
    </source>
</evidence>
<keyword evidence="4 7" id="KW-1133">Transmembrane helix</keyword>
<feature type="transmembrane region" description="Helical" evidence="7">
    <location>
        <begin position="97"/>
        <end position="119"/>
    </location>
</feature>
<reference evidence="9 10" key="1">
    <citation type="journal article" date="2007" name="Int. J. Syst. Evol. Microbiol.">
        <title>Paenibacillus ginsengarvi sp. nov., isolated from soil from ginseng cultivation.</title>
        <authorList>
            <person name="Yoon M.H."/>
            <person name="Ten L.N."/>
            <person name="Im W.T."/>
        </authorList>
    </citation>
    <scope>NUCLEOTIDE SEQUENCE [LARGE SCALE GENOMIC DNA]</scope>
    <source>
        <strain evidence="9 10">KCTC 13059</strain>
    </source>
</reference>